<accession>A0A1G6YKT2</accession>
<evidence type="ECO:0000256" key="3">
    <source>
        <dbReference type="ARBA" id="ARBA00022676"/>
    </source>
</evidence>
<protein>
    <recommendedName>
        <fullName evidence="10">UDP-N-acetylglucosamine--N-acetylmuramyl-(pentapeptide) pyrophosphoryl-undecaprenol N-acetylglucosamine transferase</fullName>
        <ecNumber evidence="10">2.4.1.227</ecNumber>
    </recommendedName>
    <alternativeName>
        <fullName evidence="10">Undecaprenyl-PP-MurNAc-pentapeptide-UDPGlcNAc GlcNAc transferase</fullName>
    </alternativeName>
</protein>
<keyword evidence="6 10" id="KW-0573">Peptidoglycan synthesis</keyword>
<evidence type="ECO:0000256" key="4">
    <source>
        <dbReference type="ARBA" id="ARBA00022679"/>
    </source>
</evidence>
<dbReference type="GO" id="GO:0009252">
    <property type="term" value="P:peptidoglycan biosynthetic process"/>
    <property type="evidence" value="ECO:0007669"/>
    <property type="project" value="UniProtKB-UniRule"/>
</dbReference>
<comment type="subcellular location">
    <subcellularLocation>
        <location evidence="10">Cell membrane</location>
        <topology evidence="10">Peripheral membrane protein</topology>
        <orientation evidence="10">Cytoplasmic side</orientation>
    </subcellularLocation>
</comment>
<evidence type="ECO:0000256" key="8">
    <source>
        <dbReference type="ARBA" id="ARBA00023306"/>
    </source>
</evidence>
<dbReference type="InterPro" id="IPR004276">
    <property type="entry name" value="GlycoTrans_28_N"/>
</dbReference>
<comment type="catalytic activity">
    <reaction evidence="10">
        <text>di-trans,octa-cis-undecaprenyl diphospho-N-acetyl-alpha-D-muramoyl-L-alanyl-D-glutamyl-meso-2,6-diaminopimeloyl-D-alanyl-D-alanine + UDP-N-acetyl-alpha-D-glucosamine = di-trans,octa-cis-undecaprenyl diphospho-[N-acetyl-alpha-D-glucosaminyl-(1-&gt;4)]-N-acetyl-alpha-D-muramoyl-L-alanyl-D-glutamyl-meso-2,6-diaminopimeloyl-D-alanyl-D-alanine + UDP + H(+)</text>
        <dbReference type="Rhea" id="RHEA:31227"/>
        <dbReference type="ChEBI" id="CHEBI:15378"/>
        <dbReference type="ChEBI" id="CHEBI:57705"/>
        <dbReference type="ChEBI" id="CHEBI:58223"/>
        <dbReference type="ChEBI" id="CHEBI:61387"/>
        <dbReference type="ChEBI" id="CHEBI:61388"/>
        <dbReference type="EC" id="2.4.1.227"/>
    </reaction>
</comment>
<dbReference type="Pfam" id="PF03033">
    <property type="entry name" value="Glyco_transf_28"/>
    <property type="match status" value="1"/>
</dbReference>
<dbReference type="GO" id="GO:0071555">
    <property type="term" value="P:cell wall organization"/>
    <property type="evidence" value="ECO:0007669"/>
    <property type="project" value="UniProtKB-KW"/>
</dbReference>
<feature type="domain" description="Glycosyl transferase family 28 C-terminal" evidence="12">
    <location>
        <begin position="181"/>
        <end position="342"/>
    </location>
</feature>
<dbReference type="Pfam" id="PF04101">
    <property type="entry name" value="Glyco_tran_28_C"/>
    <property type="match status" value="1"/>
</dbReference>
<evidence type="ECO:0000256" key="1">
    <source>
        <dbReference type="ARBA" id="ARBA00022475"/>
    </source>
</evidence>
<keyword evidence="5 10" id="KW-0133">Cell shape</keyword>
<dbReference type="AlphaFoldDB" id="A0A1G6YKT2"/>
<evidence type="ECO:0000256" key="2">
    <source>
        <dbReference type="ARBA" id="ARBA00022618"/>
    </source>
</evidence>
<keyword evidence="8 10" id="KW-0131">Cell cycle</keyword>
<feature type="binding site" evidence="10">
    <location>
        <position position="124"/>
    </location>
    <ligand>
        <name>UDP-N-acetyl-alpha-D-glucosamine</name>
        <dbReference type="ChEBI" id="CHEBI:57705"/>
    </ligand>
</feature>
<dbReference type="RefSeq" id="WP_091244087.1">
    <property type="nucleotide sequence ID" value="NZ_FNAG01000010.1"/>
</dbReference>
<keyword evidence="4 10" id="KW-0808">Transferase</keyword>
<dbReference type="HAMAP" id="MF_00033">
    <property type="entry name" value="MurG"/>
    <property type="match status" value="1"/>
</dbReference>
<dbReference type="InterPro" id="IPR006009">
    <property type="entry name" value="GlcNAc_MurG"/>
</dbReference>
<comment type="pathway">
    <text evidence="10">Cell wall biogenesis; peptidoglycan biosynthesis.</text>
</comment>
<feature type="domain" description="Glycosyltransferase family 28 N-terminal" evidence="11">
    <location>
        <begin position="5"/>
        <end position="139"/>
    </location>
</feature>
<dbReference type="STRING" id="265719.SAMN04488509_11063"/>
<feature type="binding site" evidence="10">
    <location>
        <begin position="12"/>
        <end position="14"/>
    </location>
    <ligand>
        <name>UDP-N-acetyl-alpha-D-glucosamine</name>
        <dbReference type="ChEBI" id="CHEBI:57705"/>
    </ligand>
</feature>
<keyword evidence="14" id="KW-1185">Reference proteome</keyword>
<proteinExistence type="inferred from homology"/>
<dbReference type="GO" id="GO:0005886">
    <property type="term" value="C:plasma membrane"/>
    <property type="evidence" value="ECO:0007669"/>
    <property type="project" value="UniProtKB-SubCell"/>
</dbReference>
<dbReference type="GO" id="GO:0050511">
    <property type="term" value="F:undecaprenyldiphospho-muramoylpentapeptide beta-N-acetylglucosaminyltransferase activity"/>
    <property type="evidence" value="ECO:0007669"/>
    <property type="project" value="UniProtKB-UniRule"/>
</dbReference>
<evidence type="ECO:0000256" key="5">
    <source>
        <dbReference type="ARBA" id="ARBA00022960"/>
    </source>
</evidence>
<dbReference type="EC" id="2.4.1.227" evidence="10"/>
<keyword evidence="1 10" id="KW-1003">Cell membrane</keyword>
<dbReference type="GO" id="GO:0051301">
    <property type="term" value="P:cell division"/>
    <property type="evidence" value="ECO:0007669"/>
    <property type="project" value="UniProtKB-KW"/>
</dbReference>
<keyword evidence="3 10" id="KW-0328">Glycosyltransferase</keyword>
<evidence type="ECO:0000256" key="7">
    <source>
        <dbReference type="ARBA" id="ARBA00023136"/>
    </source>
</evidence>
<keyword evidence="2 10" id="KW-0132">Cell division</keyword>
<reference evidence="13 14" key="1">
    <citation type="submission" date="2016-10" db="EMBL/GenBank/DDBJ databases">
        <authorList>
            <person name="de Groot N.N."/>
        </authorList>
    </citation>
    <scope>NUCLEOTIDE SEQUENCE [LARGE SCALE GENOMIC DNA]</scope>
    <source>
        <strain evidence="13 14">DSM 16957</strain>
    </source>
</reference>
<dbReference type="GO" id="GO:0005975">
    <property type="term" value="P:carbohydrate metabolic process"/>
    <property type="evidence" value="ECO:0007669"/>
    <property type="project" value="InterPro"/>
</dbReference>
<gene>
    <name evidence="10" type="primary">murG</name>
    <name evidence="13" type="ORF">SAMN04488509_11063</name>
</gene>
<comment type="similarity">
    <text evidence="10">Belongs to the glycosyltransferase 28 family. MurG subfamily.</text>
</comment>
<name>A0A1G6YKT2_9GAMM</name>
<evidence type="ECO:0000313" key="14">
    <source>
        <dbReference type="Proteomes" id="UP000199603"/>
    </source>
</evidence>
<evidence type="ECO:0000256" key="6">
    <source>
        <dbReference type="ARBA" id="ARBA00022984"/>
    </source>
</evidence>
<feature type="binding site" evidence="10">
    <location>
        <position position="284"/>
    </location>
    <ligand>
        <name>UDP-N-acetyl-alpha-D-glucosamine</name>
        <dbReference type="ChEBI" id="CHEBI:57705"/>
    </ligand>
</feature>
<dbReference type="CDD" id="cd03785">
    <property type="entry name" value="GT28_MurG"/>
    <property type="match status" value="1"/>
</dbReference>
<dbReference type="EMBL" id="FNAG01000010">
    <property type="protein sequence ID" value="SDD91114.1"/>
    <property type="molecule type" value="Genomic_DNA"/>
</dbReference>
<comment type="function">
    <text evidence="10">Cell wall formation. Catalyzes the transfer of a GlcNAc subunit on undecaprenyl-pyrophosphoryl-MurNAc-pentapeptide (lipid intermediate I) to form undecaprenyl-pyrophosphoryl-MurNAc-(pentapeptide)GlcNAc (lipid intermediate II).</text>
</comment>
<feature type="binding site" evidence="10">
    <location>
        <position position="187"/>
    </location>
    <ligand>
        <name>UDP-N-acetyl-alpha-D-glucosamine</name>
        <dbReference type="ChEBI" id="CHEBI:57705"/>
    </ligand>
</feature>
<evidence type="ECO:0000313" key="13">
    <source>
        <dbReference type="EMBL" id="SDD91114.1"/>
    </source>
</evidence>
<evidence type="ECO:0000256" key="10">
    <source>
        <dbReference type="HAMAP-Rule" id="MF_00033"/>
    </source>
</evidence>
<evidence type="ECO:0000256" key="9">
    <source>
        <dbReference type="ARBA" id="ARBA00023316"/>
    </source>
</evidence>
<dbReference type="PANTHER" id="PTHR21015:SF22">
    <property type="entry name" value="GLYCOSYLTRANSFERASE"/>
    <property type="match status" value="1"/>
</dbReference>
<dbReference type="NCBIfam" id="TIGR01133">
    <property type="entry name" value="murG"/>
    <property type="match status" value="1"/>
</dbReference>
<dbReference type="Proteomes" id="UP000199603">
    <property type="component" value="Unassembled WGS sequence"/>
</dbReference>
<dbReference type="OrthoDB" id="9808936at2"/>
<organism evidence="13 14">
    <name type="scientific">Aquimonas voraii</name>
    <dbReference type="NCBI Taxonomy" id="265719"/>
    <lineage>
        <taxon>Bacteria</taxon>
        <taxon>Pseudomonadati</taxon>
        <taxon>Pseudomonadota</taxon>
        <taxon>Gammaproteobacteria</taxon>
        <taxon>Lysobacterales</taxon>
        <taxon>Lysobacteraceae</taxon>
        <taxon>Aquimonas</taxon>
    </lineage>
</organism>
<feature type="binding site" evidence="10">
    <location>
        <position position="239"/>
    </location>
    <ligand>
        <name>UDP-N-acetyl-alpha-D-glucosamine</name>
        <dbReference type="ChEBI" id="CHEBI:57705"/>
    </ligand>
</feature>
<evidence type="ECO:0000259" key="11">
    <source>
        <dbReference type="Pfam" id="PF03033"/>
    </source>
</evidence>
<dbReference type="UniPathway" id="UPA00219"/>
<keyword evidence="7 10" id="KW-0472">Membrane</keyword>
<keyword evidence="9 10" id="KW-0961">Cell wall biogenesis/degradation</keyword>
<dbReference type="GO" id="GO:0051991">
    <property type="term" value="F:UDP-N-acetyl-D-glucosamine:N-acetylmuramoyl-L-alanyl-D-glutamyl-meso-2,6-diaminopimelyl-D-alanyl-D-alanine-diphosphoundecaprenol 4-beta-N-acetylglucosaminlytransferase activity"/>
    <property type="evidence" value="ECO:0007669"/>
    <property type="project" value="RHEA"/>
</dbReference>
<evidence type="ECO:0000259" key="12">
    <source>
        <dbReference type="Pfam" id="PF04101"/>
    </source>
</evidence>
<dbReference type="Gene3D" id="3.40.50.2000">
    <property type="entry name" value="Glycogen Phosphorylase B"/>
    <property type="match status" value="2"/>
</dbReference>
<dbReference type="PANTHER" id="PTHR21015">
    <property type="entry name" value="UDP-N-ACETYLGLUCOSAMINE--N-ACETYLMURAMYL-(PENTAPEPTIDE) PYROPHOSPHORYL-UNDECAPRENOL N-ACETYLGLUCOSAMINE TRANSFERASE 1"/>
    <property type="match status" value="1"/>
</dbReference>
<comment type="caution">
    <text evidence="10">Lacks conserved residue(s) required for the propagation of feature annotation.</text>
</comment>
<feature type="binding site" evidence="10">
    <location>
        <position position="160"/>
    </location>
    <ligand>
        <name>UDP-N-acetyl-alpha-D-glucosamine</name>
        <dbReference type="ChEBI" id="CHEBI:57705"/>
    </ligand>
</feature>
<dbReference type="GO" id="GO:0008360">
    <property type="term" value="P:regulation of cell shape"/>
    <property type="evidence" value="ECO:0007669"/>
    <property type="project" value="UniProtKB-KW"/>
</dbReference>
<sequence>MSGPVLILAGGTGGHIFPGLAVARALAAQSVPVEWLGAEGAMETRLVPPAGIALHTLPVRGLRGGGLVRQLTAPFMLLRALLGAMRLLHRLKPRCVLSFGGFAAGPGGLAAWLLRRPLLLHESNRAPGLTNRLLARFACRRLVGMPGTFANEEVVGNPVRAAIAALPEPKLRERAPGPLRLLVVGGSQGARALNLHLPEALRLSGVCCEIRHQTGTAALEATAQRYREAGLRAETTAFIEDMPAAYRWADLVVCRAGASTLAELCAVGLPAVLVPLPTAADDHQSRNADWLVEAGAALKVAEGEAFAQRLGESLAALAADPARAAGMAEAARHLARVDAAERVAAICIEESRA</sequence>
<dbReference type="SUPFAM" id="SSF53756">
    <property type="entry name" value="UDP-Glycosyltransferase/glycogen phosphorylase"/>
    <property type="match status" value="1"/>
</dbReference>
<dbReference type="InterPro" id="IPR007235">
    <property type="entry name" value="Glyco_trans_28_C"/>
</dbReference>